<gene>
    <name evidence="3" type="ORF">FN976_17095</name>
</gene>
<dbReference type="CDD" id="cd00371">
    <property type="entry name" value="HMA"/>
    <property type="match status" value="1"/>
</dbReference>
<feature type="region of interest" description="Disordered" evidence="1">
    <location>
        <begin position="58"/>
        <end position="78"/>
    </location>
</feature>
<dbReference type="GO" id="GO:0046872">
    <property type="term" value="F:metal ion binding"/>
    <property type="evidence" value="ECO:0007669"/>
    <property type="project" value="InterPro"/>
</dbReference>
<comment type="caution">
    <text evidence="3">The sequence shown here is derived from an EMBL/GenBank/DDBJ whole genome shotgun (WGS) entry which is preliminary data.</text>
</comment>
<dbReference type="SUPFAM" id="SSF55008">
    <property type="entry name" value="HMA, heavy metal-associated domain"/>
    <property type="match status" value="1"/>
</dbReference>
<dbReference type="Proteomes" id="UP000318199">
    <property type="component" value="Unassembled WGS sequence"/>
</dbReference>
<dbReference type="Gene3D" id="3.30.70.100">
    <property type="match status" value="1"/>
</dbReference>
<dbReference type="InterPro" id="IPR036163">
    <property type="entry name" value="HMA_dom_sf"/>
</dbReference>
<dbReference type="AlphaFoldDB" id="A0A562ZNE1"/>
<feature type="domain" description="HMA" evidence="2">
    <location>
        <begin position="1"/>
        <end position="63"/>
    </location>
</feature>
<dbReference type="OrthoDB" id="9813965at2"/>
<evidence type="ECO:0000259" key="2">
    <source>
        <dbReference type="PROSITE" id="PS50846"/>
    </source>
</evidence>
<dbReference type="InterPro" id="IPR006121">
    <property type="entry name" value="HMA_dom"/>
</dbReference>
<name>A0A562ZNE1_9BURK</name>
<protein>
    <submittedName>
        <fullName evidence="3">Heavy-metal-associated domain-containing protein</fullName>
    </submittedName>
</protein>
<feature type="compositionally biased region" description="Low complexity" evidence="1">
    <location>
        <begin position="61"/>
        <end position="77"/>
    </location>
</feature>
<dbReference type="EMBL" id="VOBQ01000013">
    <property type="protein sequence ID" value="TWO70053.1"/>
    <property type="molecule type" value="Genomic_DNA"/>
</dbReference>
<evidence type="ECO:0000313" key="3">
    <source>
        <dbReference type="EMBL" id="TWO70053.1"/>
    </source>
</evidence>
<sequence>MITFHIPDMSCGNCASAIARAVASVDEHARLEVSIAQKLVSVQSAAAESELAKAIQEAGDTPAKSTASASRAAPASGGCCGGVRKAASANDAQAAPARRSCCCG</sequence>
<reference evidence="3 4" key="1">
    <citation type="submission" date="2019-07" db="EMBL/GenBank/DDBJ databases">
        <title>Caenimonas sedimenti sp. nov., isolated from activated sludge.</title>
        <authorList>
            <person name="Xu J."/>
        </authorList>
    </citation>
    <scope>NUCLEOTIDE SEQUENCE [LARGE SCALE GENOMIC DNA]</scope>
    <source>
        <strain evidence="3 4">HX-9-20</strain>
    </source>
</reference>
<keyword evidence="4" id="KW-1185">Reference proteome</keyword>
<dbReference type="RefSeq" id="WP_145894249.1">
    <property type="nucleotide sequence ID" value="NZ_VOBQ01000013.1"/>
</dbReference>
<proteinExistence type="predicted"/>
<dbReference type="PROSITE" id="PS50846">
    <property type="entry name" value="HMA_2"/>
    <property type="match status" value="1"/>
</dbReference>
<evidence type="ECO:0000313" key="4">
    <source>
        <dbReference type="Proteomes" id="UP000318199"/>
    </source>
</evidence>
<accession>A0A562ZNE1</accession>
<organism evidence="3 4">
    <name type="scientific">Caenimonas sedimenti</name>
    <dbReference type="NCBI Taxonomy" id="2596921"/>
    <lineage>
        <taxon>Bacteria</taxon>
        <taxon>Pseudomonadati</taxon>
        <taxon>Pseudomonadota</taxon>
        <taxon>Betaproteobacteria</taxon>
        <taxon>Burkholderiales</taxon>
        <taxon>Comamonadaceae</taxon>
        <taxon>Caenimonas</taxon>
    </lineage>
</organism>
<dbReference type="Pfam" id="PF00403">
    <property type="entry name" value="HMA"/>
    <property type="match status" value="1"/>
</dbReference>
<evidence type="ECO:0000256" key="1">
    <source>
        <dbReference type="SAM" id="MobiDB-lite"/>
    </source>
</evidence>